<evidence type="ECO:0000313" key="2">
    <source>
        <dbReference type="Proteomes" id="UP000219775"/>
    </source>
</evidence>
<evidence type="ECO:0000313" key="1">
    <source>
        <dbReference type="EMBL" id="PEM65297.1"/>
    </source>
</evidence>
<dbReference type="EMBL" id="NUDP01000117">
    <property type="protein sequence ID" value="PEM65297.1"/>
    <property type="molecule type" value="Genomic_DNA"/>
</dbReference>
<dbReference type="RefSeq" id="WP_098129064.1">
    <property type="nucleotide sequence ID" value="NZ_NUDP01000117.1"/>
</dbReference>
<proteinExistence type="predicted"/>
<organism evidence="1 2">
    <name type="scientific">Bacillus pseudomycoides</name>
    <dbReference type="NCBI Taxonomy" id="64104"/>
    <lineage>
        <taxon>Bacteria</taxon>
        <taxon>Bacillati</taxon>
        <taxon>Bacillota</taxon>
        <taxon>Bacilli</taxon>
        <taxon>Bacillales</taxon>
        <taxon>Bacillaceae</taxon>
        <taxon>Bacillus</taxon>
        <taxon>Bacillus cereus group</taxon>
    </lineage>
</organism>
<dbReference type="InterPro" id="IPR027417">
    <property type="entry name" value="P-loop_NTPase"/>
</dbReference>
<dbReference type="Proteomes" id="UP000219775">
    <property type="component" value="Unassembled WGS sequence"/>
</dbReference>
<name>A0A2A8BYL8_9BACI</name>
<sequence>MKEKELRIALIGKMRSGKDSVGGYLVGTKGFQRFAFGTGIKRVVQLLYPEVNLLTKPRKLYQKIGQKLREFDPVIWINYLDYEVERWVYSAKKSRPDLSVHIVVTDVRQMNEVKYLKEQGYLLVKVETDEGIRLQRIKDAGDDYSEEDLCHETEIAVDTLPYDYLITNNGTLEELQIQAEQLYQEVRK</sequence>
<gene>
    <name evidence="1" type="ORF">CN613_25470</name>
</gene>
<protein>
    <recommendedName>
        <fullName evidence="3">Dephospho-CoA kinase</fullName>
    </recommendedName>
</protein>
<dbReference type="AlphaFoldDB" id="A0A2A8BYL8"/>
<dbReference type="SUPFAM" id="SSF52540">
    <property type="entry name" value="P-loop containing nucleoside triphosphate hydrolases"/>
    <property type="match status" value="1"/>
</dbReference>
<evidence type="ECO:0008006" key="3">
    <source>
        <dbReference type="Google" id="ProtNLM"/>
    </source>
</evidence>
<accession>A0A2A8BYL8</accession>
<dbReference type="Gene3D" id="3.40.50.300">
    <property type="entry name" value="P-loop containing nucleotide triphosphate hydrolases"/>
    <property type="match status" value="1"/>
</dbReference>
<comment type="caution">
    <text evidence="1">The sequence shown here is derived from an EMBL/GenBank/DDBJ whole genome shotgun (WGS) entry which is preliminary data.</text>
</comment>
<reference evidence="1 2" key="1">
    <citation type="submission" date="2017-09" db="EMBL/GenBank/DDBJ databases">
        <title>Large-scale bioinformatics analysis of Bacillus genomes uncovers conserved roles of natural products in bacterial physiology.</title>
        <authorList>
            <consortium name="Agbiome Team Llc"/>
            <person name="Bleich R.M."/>
            <person name="Grubbs K.J."/>
            <person name="Santa Maria K.C."/>
            <person name="Allen S.E."/>
            <person name="Farag S."/>
            <person name="Shank E.A."/>
            <person name="Bowers A."/>
        </authorList>
    </citation>
    <scope>NUCLEOTIDE SEQUENCE [LARGE SCALE GENOMIC DNA]</scope>
    <source>
        <strain evidence="1 2">AFS009893</strain>
    </source>
</reference>